<dbReference type="Pfam" id="PF00989">
    <property type="entry name" value="PAS"/>
    <property type="match status" value="2"/>
</dbReference>
<dbReference type="Pfam" id="PF08448">
    <property type="entry name" value="PAS_4"/>
    <property type="match status" value="1"/>
</dbReference>
<dbReference type="PANTHER" id="PTHR43065:SF10">
    <property type="entry name" value="PEROXIDE STRESS-ACTIVATED HISTIDINE KINASE MAK3"/>
    <property type="match status" value="1"/>
</dbReference>
<dbReference type="SUPFAM" id="SSF55874">
    <property type="entry name" value="ATPase domain of HSP90 chaperone/DNA topoisomerase II/histidine kinase"/>
    <property type="match status" value="1"/>
</dbReference>
<dbReference type="SUPFAM" id="SSF55785">
    <property type="entry name" value="PYP-like sensor domain (PAS domain)"/>
    <property type="match status" value="3"/>
</dbReference>
<evidence type="ECO:0000256" key="9">
    <source>
        <dbReference type="ARBA" id="ARBA00059827"/>
    </source>
</evidence>
<keyword evidence="5" id="KW-0547">Nucleotide-binding</keyword>
<dbReference type="CDD" id="cd00130">
    <property type="entry name" value="PAS"/>
    <property type="match status" value="3"/>
</dbReference>
<sequence length="633" mass="70451">MARSGRDEIDNIPHDELTALLLERVPAAIALVDPDMRFIACNRRWITDFKLDPDNVIGRSHCDLFPENAEKWREMHARALAGENLTHELDRSEQDDGSTDWLRWSLAPWHDEAGKVKGVLFVSEVQKSQLEKDLRARVLSEELSLFIDIADNFALSMLDDAGKVTIWNSGAEQLSGWTEAEMVGKTFDMMFEASDRDHGLPERQLALARENGVFRDRCWRVRKDGTRFLADVTITRIAGDDQLPSGFGQIVRDVTKEDIQSQSLEASAVLLRSILDTVPDAMIVIDEVGIMLSFSKAAEKLFGYSHEEVIGKNISMLMPSPDHEQHDEYLARYRRTGEPRIIGTNRRVLGMRKDGTIFPHVLRVGEARGGGRRMFAGFLHDLSDQEETESRLQELQRELTHIARVSEMGTLATAIAHELNQPLMAISNIVQTSVALVEGGDKEHLLLAARALEEAGREALRAGEIVKRLRSFVSRGELDRTIENSGGLARDACELAAGDAKFRNVAWRVVVADDAEDILADRIEVQQVLVNLVRNAMQAINRDGEIEVSVRPDGDTMHFTVSDTGPGVPEGRIGTLFEPFSTTKPTGMGMGLAICRTIVEAHGGKIWHEHNPNGGAAFHFTLPKFNSENADAD</sequence>
<feature type="domain" description="Histidine kinase" evidence="11">
    <location>
        <begin position="414"/>
        <end position="626"/>
    </location>
</feature>
<evidence type="ECO:0000256" key="10">
    <source>
        <dbReference type="ARBA" id="ARBA00070616"/>
    </source>
</evidence>
<dbReference type="SMART" id="SM00388">
    <property type="entry name" value="HisKA"/>
    <property type="match status" value="1"/>
</dbReference>
<dbReference type="InterPro" id="IPR003661">
    <property type="entry name" value="HisK_dim/P_dom"/>
</dbReference>
<evidence type="ECO:0000256" key="8">
    <source>
        <dbReference type="ARBA" id="ARBA00023012"/>
    </source>
</evidence>
<dbReference type="GO" id="GO:0005524">
    <property type="term" value="F:ATP binding"/>
    <property type="evidence" value="ECO:0007669"/>
    <property type="project" value="UniProtKB-KW"/>
</dbReference>
<dbReference type="AlphaFoldDB" id="A0A437H1Y9"/>
<dbReference type="InterPro" id="IPR004358">
    <property type="entry name" value="Sig_transdc_His_kin-like_C"/>
</dbReference>
<dbReference type="Proteomes" id="UP000283003">
    <property type="component" value="Unassembled WGS sequence"/>
</dbReference>
<dbReference type="GO" id="GO:0000155">
    <property type="term" value="F:phosphorelay sensor kinase activity"/>
    <property type="evidence" value="ECO:0007669"/>
    <property type="project" value="InterPro"/>
</dbReference>
<evidence type="ECO:0000256" key="2">
    <source>
        <dbReference type="ARBA" id="ARBA00012438"/>
    </source>
</evidence>
<dbReference type="OrthoDB" id="9789238at2"/>
<organism evidence="13 14">
    <name type="scientific">Croceicoccus ponticola</name>
    <dbReference type="NCBI Taxonomy" id="2217664"/>
    <lineage>
        <taxon>Bacteria</taxon>
        <taxon>Pseudomonadati</taxon>
        <taxon>Pseudomonadota</taxon>
        <taxon>Alphaproteobacteria</taxon>
        <taxon>Sphingomonadales</taxon>
        <taxon>Erythrobacteraceae</taxon>
        <taxon>Croceicoccus</taxon>
    </lineage>
</organism>
<keyword evidence="6 13" id="KW-0418">Kinase</keyword>
<dbReference type="InterPro" id="IPR003594">
    <property type="entry name" value="HATPase_dom"/>
</dbReference>
<dbReference type="PRINTS" id="PR00344">
    <property type="entry name" value="BCTRLSENSOR"/>
</dbReference>
<protein>
    <recommendedName>
        <fullName evidence="10">Sensor protein FixL</fullName>
        <ecNumber evidence="2">2.7.13.3</ecNumber>
    </recommendedName>
</protein>
<dbReference type="Gene3D" id="3.30.565.10">
    <property type="entry name" value="Histidine kinase-like ATPase, C-terminal domain"/>
    <property type="match status" value="1"/>
</dbReference>
<accession>A0A437H1Y9</accession>
<dbReference type="InterPro" id="IPR036890">
    <property type="entry name" value="HATPase_C_sf"/>
</dbReference>
<evidence type="ECO:0000259" key="11">
    <source>
        <dbReference type="PROSITE" id="PS50109"/>
    </source>
</evidence>
<evidence type="ECO:0000256" key="1">
    <source>
        <dbReference type="ARBA" id="ARBA00000085"/>
    </source>
</evidence>
<keyword evidence="4" id="KW-0808">Transferase</keyword>
<name>A0A437H1Y9_9SPHN</name>
<dbReference type="FunFam" id="3.30.450.20:FF:000060">
    <property type="entry name" value="Sensor protein FixL"/>
    <property type="match status" value="1"/>
</dbReference>
<evidence type="ECO:0000313" key="13">
    <source>
        <dbReference type="EMBL" id="RVQ69599.1"/>
    </source>
</evidence>
<dbReference type="InterPro" id="IPR000014">
    <property type="entry name" value="PAS"/>
</dbReference>
<dbReference type="InterPro" id="IPR005467">
    <property type="entry name" value="His_kinase_dom"/>
</dbReference>
<keyword evidence="14" id="KW-1185">Reference proteome</keyword>
<comment type="caution">
    <text evidence="13">The sequence shown here is derived from an EMBL/GenBank/DDBJ whole genome shotgun (WGS) entry which is preliminary data.</text>
</comment>
<comment type="catalytic activity">
    <reaction evidence="1">
        <text>ATP + protein L-histidine = ADP + protein N-phospho-L-histidine.</text>
        <dbReference type="EC" id="2.7.13.3"/>
    </reaction>
</comment>
<dbReference type="GO" id="GO:0006355">
    <property type="term" value="P:regulation of DNA-templated transcription"/>
    <property type="evidence" value="ECO:0007669"/>
    <property type="project" value="InterPro"/>
</dbReference>
<dbReference type="Gene3D" id="6.10.250.2580">
    <property type="match status" value="1"/>
</dbReference>
<proteinExistence type="predicted"/>
<dbReference type="InterPro" id="IPR036097">
    <property type="entry name" value="HisK_dim/P_sf"/>
</dbReference>
<reference evidence="13 14" key="1">
    <citation type="submission" date="2018-12" db="EMBL/GenBank/DDBJ databases">
        <title>Croceicoccus ponticola sp. nov., a lipolytic bacterium isolated from seawater.</title>
        <authorList>
            <person name="Yoon J.-H."/>
        </authorList>
    </citation>
    <scope>NUCLEOTIDE SEQUENCE [LARGE SCALE GENOMIC DNA]</scope>
    <source>
        <strain evidence="13 14">GM-16</strain>
    </source>
</reference>
<comment type="function">
    <text evidence="9">Putative oxygen sensor; modulates the activity of FixJ, a transcriptional activator of nitrogen fixation fixK gene. FixL probably acts as a kinase that phosphorylates FixJ.</text>
</comment>
<dbReference type="PROSITE" id="PS50112">
    <property type="entry name" value="PAS"/>
    <property type="match status" value="2"/>
</dbReference>
<dbReference type="InterPro" id="IPR001610">
    <property type="entry name" value="PAC"/>
</dbReference>
<evidence type="ECO:0000256" key="3">
    <source>
        <dbReference type="ARBA" id="ARBA00022553"/>
    </source>
</evidence>
<evidence type="ECO:0000256" key="6">
    <source>
        <dbReference type="ARBA" id="ARBA00022777"/>
    </source>
</evidence>
<dbReference type="Gene3D" id="3.30.450.20">
    <property type="entry name" value="PAS domain"/>
    <property type="match status" value="3"/>
</dbReference>
<dbReference type="PANTHER" id="PTHR43065">
    <property type="entry name" value="SENSOR HISTIDINE KINASE"/>
    <property type="match status" value="1"/>
</dbReference>
<dbReference type="SMART" id="SM00091">
    <property type="entry name" value="PAS"/>
    <property type="match status" value="3"/>
</dbReference>
<evidence type="ECO:0000259" key="12">
    <source>
        <dbReference type="PROSITE" id="PS50112"/>
    </source>
</evidence>
<dbReference type="PROSITE" id="PS50109">
    <property type="entry name" value="HIS_KIN"/>
    <property type="match status" value="1"/>
</dbReference>
<dbReference type="EMBL" id="RXOL01000001">
    <property type="protein sequence ID" value="RVQ69599.1"/>
    <property type="molecule type" value="Genomic_DNA"/>
</dbReference>
<evidence type="ECO:0000256" key="7">
    <source>
        <dbReference type="ARBA" id="ARBA00022840"/>
    </source>
</evidence>
<feature type="domain" description="PAS" evidence="12">
    <location>
        <begin position="139"/>
        <end position="210"/>
    </location>
</feature>
<dbReference type="SMART" id="SM00387">
    <property type="entry name" value="HATPase_c"/>
    <property type="match status" value="1"/>
</dbReference>
<dbReference type="InterPro" id="IPR013767">
    <property type="entry name" value="PAS_fold"/>
</dbReference>
<dbReference type="RefSeq" id="WP_127611786.1">
    <property type="nucleotide sequence ID" value="NZ_RXOL01000001.1"/>
</dbReference>
<dbReference type="CDD" id="cd00082">
    <property type="entry name" value="HisKA"/>
    <property type="match status" value="1"/>
</dbReference>
<evidence type="ECO:0000313" key="14">
    <source>
        <dbReference type="Proteomes" id="UP000283003"/>
    </source>
</evidence>
<dbReference type="SMART" id="SM00086">
    <property type="entry name" value="PAC"/>
    <property type="match status" value="3"/>
</dbReference>
<dbReference type="NCBIfam" id="TIGR00229">
    <property type="entry name" value="sensory_box"/>
    <property type="match status" value="3"/>
</dbReference>
<evidence type="ECO:0000256" key="4">
    <source>
        <dbReference type="ARBA" id="ARBA00022679"/>
    </source>
</evidence>
<dbReference type="SUPFAM" id="SSF47384">
    <property type="entry name" value="Homodimeric domain of signal transducing histidine kinase"/>
    <property type="match status" value="1"/>
</dbReference>
<dbReference type="InterPro" id="IPR035965">
    <property type="entry name" value="PAS-like_dom_sf"/>
</dbReference>
<gene>
    <name evidence="13" type="ORF">EKN06_05400</name>
</gene>
<dbReference type="EC" id="2.7.13.3" evidence="2"/>
<keyword evidence="7" id="KW-0067">ATP-binding</keyword>
<keyword evidence="8" id="KW-0902">Two-component regulatory system</keyword>
<dbReference type="Pfam" id="PF02518">
    <property type="entry name" value="HATPase_c"/>
    <property type="match status" value="1"/>
</dbReference>
<evidence type="ECO:0000256" key="5">
    <source>
        <dbReference type="ARBA" id="ARBA00022741"/>
    </source>
</evidence>
<keyword evidence="3" id="KW-0597">Phosphoprotein</keyword>
<dbReference type="Gene3D" id="1.10.287.130">
    <property type="match status" value="1"/>
</dbReference>
<dbReference type="InterPro" id="IPR013656">
    <property type="entry name" value="PAS_4"/>
</dbReference>
<feature type="domain" description="PAS" evidence="12">
    <location>
        <begin position="267"/>
        <end position="320"/>
    </location>
</feature>